<feature type="non-terminal residue" evidence="1">
    <location>
        <position position="1"/>
    </location>
</feature>
<accession>S8FF69</accession>
<proteinExistence type="predicted"/>
<dbReference type="HOGENOM" id="CLU_135406_1_0_1"/>
<evidence type="ECO:0000313" key="2">
    <source>
        <dbReference type="Proteomes" id="UP000015241"/>
    </source>
</evidence>
<organism evidence="1 2">
    <name type="scientific">Fomitopsis schrenkii</name>
    <name type="common">Brown rot fungus</name>
    <dbReference type="NCBI Taxonomy" id="2126942"/>
    <lineage>
        <taxon>Eukaryota</taxon>
        <taxon>Fungi</taxon>
        <taxon>Dikarya</taxon>
        <taxon>Basidiomycota</taxon>
        <taxon>Agaricomycotina</taxon>
        <taxon>Agaricomycetes</taxon>
        <taxon>Polyporales</taxon>
        <taxon>Fomitopsis</taxon>
    </lineage>
</organism>
<dbReference type="eggNOG" id="ENOG502SZSN">
    <property type="taxonomic scope" value="Eukaryota"/>
</dbReference>
<keyword evidence="2" id="KW-1185">Reference proteome</keyword>
<name>S8FF69_FOMSC</name>
<reference evidence="1 2" key="1">
    <citation type="journal article" date="2012" name="Science">
        <title>The Paleozoic origin of enzymatic lignin decomposition reconstructed from 31 fungal genomes.</title>
        <authorList>
            <person name="Floudas D."/>
            <person name="Binder M."/>
            <person name="Riley R."/>
            <person name="Barry K."/>
            <person name="Blanchette R.A."/>
            <person name="Henrissat B."/>
            <person name="Martinez A.T."/>
            <person name="Otillar R."/>
            <person name="Spatafora J.W."/>
            <person name="Yadav J.S."/>
            <person name="Aerts A."/>
            <person name="Benoit I."/>
            <person name="Boyd A."/>
            <person name="Carlson A."/>
            <person name="Copeland A."/>
            <person name="Coutinho P.M."/>
            <person name="de Vries R.P."/>
            <person name="Ferreira P."/>
            <person name="Findley K."/>
            <person name="Foster B."/>
            <person name="Gaskell J."/>
            <person name="Glotzer D."/>
            <person name="Gorecki P."/>
            <person name="Heitman J."/>
            <person name="Hesse C."/>
            <person name="Hori C."/>
            <person name="Igarashi K."/>
            <person name="Jurgens J.A."/>
            <person name="Kallen N."/>
            <person name="Kersten P."/>
            <person name="Kohler A."/>
            <person name="Kuees U."/>
            <person name="Kumar T.K.A."/>
            <person name="Kuo A."/>
            <person name="LaButti K."/>
            <person name="Larrondo L.F."/>
            <person name="Lindquist E."/>
            <person name="Ling A."/>
            <person name="Lombard V."/>
            <person name="Lucas S."/>
            <person name="Lundell T."/>
            <person name="Martin R."/>
            <person name="McLaughlin D.J."/>
            <person name="Morgenstern I."/>
            <person name="Morin E."/>
            <person name="Murat C."/>
            <person name="Nagy L.G."/>
            <person name="Nolan M."/>
            <person name="Ohm R.A."/>
            <person name="Patyshakuliyeva A."/>
            <person name="Rokas A."/>
            <person name="Ruiz-Duenas F.J."/>
            <person name="Sabat G."/>
            <person name="Salamov A."/>
            <person name="Samejima M."/>
            <person name="Schmutz J."/>
            <person name="Slot J.C."/>
            <person name="St John F."/>
            <person name="Stenlid J."/>
            <person name="Sun H."/>
            <person name="Sun S."/>
            <person name="Syed K."/>
            <person name="Tsang A."/>
            <person name="Wiebenga A."/>
            <person name="Young D."/>
            <person name="Pisabarro A."/>
            <person name="Eastwood D.C."/>
            <person name="Martin F."/>
            <person name="Cullen D."/>
            <person name="Grigoriev I.V."/>
            <person name="Hibbett D.S."/>
        </authorList>
    </citation>
    <scope>NUCLEOTIDE SEQUENCE</scope>
    <source>
        <strain evidence="2">FP-58527</strain>
    </source>
</reference>
<dbReference type="OrthoDB" id="2971978at2759"/>
<dbReference type="AlphaFoldDB" id="S8FF69"/>
<sequence>SILFEPGDELVRQLVNGYQADHFFKDKWDKASADDLPRFQGQAFQVDERGLLYLRVGDDEPKLCVPQAAVPHILACTHDSPLFSAHEG</sequence>
<protein>
    <submittedName>
        <fullName evidence="1">Uncharacterized protein</fullName>
    </submittedName>
</protein>
<dbReference type="InParanoid" id="S8FF69"/>
<feature type="non-terminal residue" evidence="1">
    <location>
        <position position="88"/>
    </location>
</feature>
<dbReference type="STRING" id="743788.S8FF69"/>
<evidence type="ECO:0000313" key="1">
    <source>
        <dbReference type="EMBL" id="EPS97049.1"/>
    </source>
</evidence>
<dbReference type="Proteomes" id="UP000015241">
    <property type="component" value="Unassembled WGS sequence"/>
</dbReference>
<dbReference type="EMBL" id="KE504180">
    <property type="protein sequence ID" value="EPS97049.1"/>
    <property type="molecule type" value="Genomic_DNA"/>
</dbReference>
<gene>
    <name evidence="1" type="ORF">FOMPIDRAFT_1078111</name>
</gene>